<dbReference type="SMART" id="SM00248">
    <property type="entry name" value="ANK"/>
    <property type="match status" value="2"/>
</dbReference>
<dbReference type="PROSITE" id="PS50088">
    <property type="entry name" value="ANK_REPEAT"/>
    <property type="match status" value="1"/>
</dbReference>
<evidence type="ECO:0000313" key="4">
    <source>
        <dbReference type="EMBL" id="KAJ5355550.1"/>
    </source>
</evidence>
<accession>A0A9W9R8B0</accession>
<evidence type="ECO:0000256" key="1">
    <source>
        <dbReference type="ARBA" id="ARBA00022737"/>
    </source>
</evidence>
<dbReference type="AlphaFoldDB" id="A0A9W9R8B0"/>
<dbReference type="EMBL" id="JAPZBS010000010">
    <property type="protein sequence ID" value="KAJ5355550.1"/>
    <property type="molecule type" value="Genomic_DNA"/>
</dbReference>
<dbReference type="SUPFAM" id="SSF48403">
    <property type="entry name" value="Ankyrin repeat"/>
    <property type="match status" value="1"/>
</dbReference>
<protein>
    <submittedName>
        <fullName evidence="4">Ankyrin repeat protein</fullName>
    </submittedName>
</protein>
<gene>
    <name evidence="4" type="ORF">N7496_012762</name>
</gene>
<dbReference type="InterPro" id="IPR002110">
    <property type="entry name" value="Ankyrin_rpt"/>
</dbReference>
<dbReference type="Pfam" id="PF12796">
    <property type="entry name" value="Ank_2"/>
    <property type="match status" value="1"/>
</dbReference>
<dbReference type="Proteomes" id="UP001147782">
    <property type="component" value="Unassembled WGS sequence"/>
</dbReference>
<dbReference type="PANTHER" id="PTHR24201">
    <property type="entry name" value="ANK_REP_REGION DOMAIN-CONTAINING PROTEIN"/>
    <property type="match status" value="1"/>
</dbReference>
<dbReference type="PROSITE" id="PS50297">
    <property type="entry name" value="ANK_REP_REGION"/>
    <property type="match status" value="1"/>
</dbReference>
<proteinExistence type="predicted"/>
<dbReference type="GeneID" id="81444854"/>
<dbReference type="OrthoDB" id="4435916at2759"/>
<sequence length="165" mass="17949">MYCGLDLIGFVWHRLEGNFVDEELMMTVVGNAEHGRAILDLLWQWTGDLPITSEIAKFYDAAKAGIKSEVQNPLEAGVNPDLPNIHGATPLRQAAARGHVTVVEILLTTGMVDVNSPNTERQNPIFFPAEHGIAVVTNLLLKHGANLHVPDVKGNTPIVIIGEKT</sequence>
<dbReference type="Gene3D" id="1.25.40.20">
    <property type="entry name" value="Ankyrin repeat-containing domain"/>
    <property type="match status" value="1"/>
</dbReference>
<dbReference type="InterPro" id="IPR050776">
    <property type="entry name" value="Ank_Repeat/CDKN_Inhibitor"/>
</dbReference>
<reference evidence="4" key="1">
    <citation type="submission" date="2022-11" db="EMBL/GenBank/DDBJ databases">
        <authorList>
            <person name="Petersen C."/>
        </authorList>
    </citation>
    <scope>NUCLEOTIDE SEQUENCE</scope>
    <source>
        <strain evidence="4">IBT 29864</strain>
    </source>
</reference>
<dbReference type="RefSeq" id="XP_056549573.1">
    <property type="nucleotide sequence ID" value="XM_056705675.1"/>
</dbReference>
<dbReference type="PRINTS" id="PR01415">
    <property type="entry name" value="ANKYRIN"/>
</dbReference>
<dbReference type="PANTHER" id="PTHR24201:SF16">
    <property type="entry name" value="ANKYRIN-1-LIKE-RELATED"/>
    <property type="match status" value="1"/>
</dbReference>
<dbReference type="InterPro" id="IPR036770">
    <property type="entry name" value="Ankyrin_rpt-contain_sf"/>
</dbReference>
<comment type="caution">
    <text evidence="4">The sequence shown here is derived from an EMBL/GenBank/DDBJ whole genome shotgun (WGS) entry which is preliminary data.</text>
</comment>
<feature type="repeat" description="ANK" evidence="3">
    <location>
        <begin position="86"/>
        <end position="110"/>
    </location>
</feature>
<evidence type="ECO:0000256" key="3">
    <source>
        <dbReference type="PROSITE-ProRule" id="PRU00023"/>
    </source>
</evidence>
<organism evidence="4 5">
    <name type="scientific">Penicillium cataractarum</name>
    <dbReference type="NCBI Taxonomy" id="2100454"/>
    <lineage>
        <taxon>Eukaryota</taxon>
        <taxon>Fungi</taxon>
        <taxon>Dikarya</taxon>
        <taxon>Ascomycota</taxon>
        <taxon>Pezizomycotina</taxon>
        <taxon>Eurotiomycetes</taxon>
        <taxon>Eurotiomycetidae</taxon>
        <taxon>Eurotiales</taxon>
        <taxon>Aspergillaceae</taxon>
        <taxon>Penicillium</taxon>
    </lineage>
</organism>
<name>A0A9W9R8B0_9EURO</name>
<evidence type="ECO:0000256" key="2">
    <source>
        <dbReference type="ARBA" id="ARBA00023043"/>
    </source>
</evidence>
<dbReference type="GO" id="GO:0005634">
    <property type="term" value="C:nucleus"/>
    <property type="evidence" value="ECO:0007669"/>
    <property type="project" value="TreeGrafter"/>
</dbReference>
<keyword evidence="5" id="KW-1185">Reference proteome</keyword>
<evidence type="ECO:0000313" key="5">
    <source>
        <dbReference type="Proteomes" id="UP001147782"/>
    </source>
</evidence>
<keyword evidence="1" id="KW-0677">Repeat</keyword>
<keyword evidence="2 3" id="KW-0040">ANK repeat</keyword>
<reference evidence="4" key="2">
    <citation type="journal article" date="2023" name="IMA Fungus">
        <title>Comparative genomic study of the Penicillium genus elucidates a diverse pangenome and 15 lateral gene transfer events.</title>
        <authorList>
            <person name="Petersen C."/>
            <person name="Sorensen T."/>
            <person name="Nielsen M.R."/>
            <person name="Sondergaard T.E."/>
            <person name="Sorensen J.L."/>
            <person name="Fitzpatrick D.A."/>
            <person name="Frisvad J.C."/>
            <person name="Nielsen K.L."/>
        </authorList>
    </citation>
    <scope>NUCLEOTIDE SEQUENCE</scope>
    <source>
        <strain evidence="4">IBT 29864</strain>
    </source>
</reference>